<reference evidence="3 4" key="1">
    <citation type="submission" date="2024-01" db="EMBL/GenBank/DDBJ databases">
        <title>The genome of the rayed Mediterranean limpet Patella caerulea (Linnaeus, 1758).</title>
        <authorList>
            <person name="Anh-Thu Weber A."/>
            <person name="Halstead-Nussloch G."/>
        </authorList>
    </citation>
    <scope>NUCLEOTIDE SEQUENCE [LARGE SCALE GENOMIC DNA]</scope>
    <source>
        <strain evidence="3">AATW-2023a</strain>
        <tissue evidence="3">Whole specimen</tissue>
    </source>
</reference>
<feature type="domain" description="PDZ" evidence="2">
    <location>
        <begin position="394"/>
        <end position="478"/>
    </location>
</feature>
<dbReference type="CDD" id="cd06763">
    <property type="entry name" value="PDZ7_PDZD2-PDZ4_hPro-IL-16-like"/>
    <property type="match status" value="1"/>
</dbReference>
<dbReference type="SMART" id="SM00228">
    <property type="entry name" value="PDZ"/>
    <property type="match status" value="5"/>
</dbReference>
<feature type="region of interest" description="Disordered" evidence="1">
    <location>
        <begin position="1950"/>
        <end position="2302"/>
    </location>
</feature>
<feature type="compositionally biased region" description="Basic and acidic residues" evidence="1">
    <location>
        <begin position="1993"/>
        <end position="2019"/>
    </location>
</feature>
<feature type="compositionally biased region" description="Basic and acidic residues" evidence="1">
    <location>
        <begin position="2491"/>
        <end position="2503"/>
    </location>
</feature>
<dbReference type="Proteomes" id="UP001347796">
    <property type="component" value="Unassembled WGS sequence"/>
</dbReference>
<feature type="region of interest" description="Disordered" evidence="1">
    <location>
        <begin position="1725"/>
        <end position="1757"/>
    </location>
</feature>
<evidence type="ECO:0000313" key="3">
    <source>
        <dbReference type="EMBL" id="KAK6180363.1"/>
    </source>
</evidence>
<accession>A0AAN8JRT9</accession>
<evidence type="ECO:0000259" key="2">
    <source>
        <dbReference type="PROSITE" id="PS50106"/>
    </source>
</evidence>
<feature type="compositionally biased region" description="Polar residues" evidence="1">
    <location>
        <begin position="1004"/>
        <end position="1016"/>
    </location>
</feature>
<protein>
    <recommendedName>
        <fullName evidence="2">PDZ domain-containing protein</fullName>
    </recommendedName>
</protein>
<sequence>MENIDKNANEKQTTSQADRTDVQPDKNNVPIPPVRKVKLARLQRSLSEEPTASSIESTPPVRKVKLARLHRSISEETTTSSIESKTPPPKTHSVNMESESTESDFSDFDHSLFSQRNLSSPPLKHNTDKSEQFDINPRDGRSQNIVYSFHGDGEQKTSNPQRKHRQYIVNPDDSDSAPGLSRNYYPMDKGSSIMQNANLTTDSSSYESTTDTESEIASPVRDTIYGLRYRKFHSKDIADYKSDEDGLSDVETVEQLMLHRLPGENLGMILGVEAGKKGSSKVQKVIVKSVTLGGAAYRATGGSRGIRVRDEILEVNGKVLGDLTHDECVTVFHEMPLRVVLSVKLHNLPKQSQHAFHERLGPLSSWPRYNGYRSSEVSDTESESEQPSGFKLRDIVIHKTSKENLGISIVPSYGSTREYYQVKRLLPSGVCARDREVHVGDRLVACNGQTLKGVTQNECLNILKTAGNDLTLTVLSQVPSGSLNMDSNLDGRESTASLETNNNIANGDDLKQQSDHGFSSSKSNANVLFAQKNVKLTYSQPFVTNHDDSLNSSYSSSALNDTGSAIGQYDQHILDLTGGTNKQLKHHMEAVRNNGDSFTDGNISIGADNSFVSSTMDIPPPAEFSDDPLSQGESETSTLNNSGEINVPVTNIDDLLDLSTSTPVHTAAASNNNFDKHFPENDELLIIETNELNNSGVKSEPVLKSGNTPSAGVRNVGNYASSVNTGNTLQTESETSPCGKSLDFQTRVSNVIKDGQQTTLFDVGVKSVSQVQQTCKSVNIDDLLSPDPTNKVVETVSEYRSSTDTSSRNDNQVVRHGRHFSAVDNTIKTKQQEQTPIHQIPSSANNVTTVQVGFISLEQETLIDEGLVTKVPVVNENSDKKGSQPIENQVTNIVVNEAPRITRVDVGYEHSSELQKQKRPSKLPGSTVFNVDGDSKDSNTAHITFDNQSDSPKLSPVASPRRHLPKSDFKNVSPIVETDFGTLKMPTSAAPPKPVPRRSHPANKKTSTELSPSLNRASLVPAAQPNATILIDSGQSEQIAISDQLNNVQSNAKITDSTNEQPVVAVNKKSTTIEVQSKPQRPKTSKAERSDRSDRITVTTYQDGPVKLARSADEEETIQPMAFVQDELGNRSCVATPPRTPQKQKLKDQNAKNDLSDILLQLVNVGSGADSSKSEASSESASIVDESPIERKKVSRETVETVLDAFSKIIPSREKDQPKKSIFQKAVSDVIDDIDEEQDSEETQSKSDLNTSILTNQQPVVTMHKKSTTIEVQSKPPRPKTSKADRSDRSDRITVTTYQDVPVKLARSADEEETIQPMAFVQDELGNRSCVATPPRSPQKQKHKDQNAKNDLSDILLQLVNVGSGADGTKPESSESVSVVDESPIERKKVSRETVETVLDAFSKIIPSLEKDQPKKSVFQKAVSDVIDDIDDNDREDNSNVPENMSVKSLVSDTVDHIKNEKNMQQNQPPQSVSGLSGSVKIDSKHIIKKDSENIAHQRATFPKSEQSIKTLTKNTEITENTNLPNLRQHQKSTVVTESQTTRITEKPVSLNLNQSSVRTDPNRTHPVTTDSEKTIAKKPLSLNISQTSPKKFSTSPHVTTIRTQPGSYSSIKTSLTSFSSKTPKADYPKRRTDDSPFQIDVLKGIAGLGIKLAVGKDGLAKVTNIQTTGPVAKNGQMRVGDYVLSINSTVLTGQSDNRVQQILRLLPRGLSKLVISTKPPDVTADKTGPLTIDTDTTLDDSMELSPGSPANTGFTKYGVRLSPKPFSSLGAQSSPTTAKSFAEGLAVIKEGKFSPVAAPTYRKVSIDKQSETHVEFPFDKNAPEAPSTTATNGTANGASISNKPSENGDSVKEIDTDTLSSSAKNGHGEEIAIKTDLSSTDSTPSLSPRSPRLDETDSKPRVSPKTSPRQDTTKVHATQIFVGKESKESKLGIDIPKSRAESKIIAATWGKELDEDTLTQSVKSPPPVAPKPKLRAPKPVPEVPQESAVPTRQKEKSPGAETLKLTDKLKKFETEIQRQTDSAKPAAPPITSRRTSSSSEHSTASIRSSSPDRDVFLQDERKAPEVKSRSYAQDKHSPHMVFTTTVSNKGDLAADQNRAYSMKIANTDNTTEITRTEIRKQSVEENPSLPKRRTSSSTQSPLSPSSPFFQDLSEKPAKINPVKLNRALAPKGSPQNQNVEIKSTVKLTAPSYLPSDSKGKKPSQQSWFAGKESSSSMSNVECTSSPSNVVSTKPHLVYQSPGKPSQSLTSPKQSTKSPDLVSSTKSDLDNLLSKESPSSSEIKVEYVSPKSKSAVEEKRKSLTDQFDSLLNLDSGYQDGIVAASVVHIEPKTNIDSEPEYSQQVTEKESLVENNTPVILDDIQVEKVAMVESSPPENREEESKVQDEANQEVAVREMEQLHSENTDDNEPAVLENKDVESSLVDYQSAEEGDEVNEDQTLLSESVVEPFAAALVEKVIDSAKDSFLNSLSNGEIQSEENGISEEVGSNETFKHNNEMEVVDREVEESFSPVSAEVNQSKPDIINDVVDGNQCPDLQNDHISAPETADSEKSPSPPPLPDAPPPPLPSSPPPPMMSIPPPVSMMGSIEDPPDLVEFMSNDLIPTLKMDDFPKPDLVTDNPFMKEEEEIEIETVANVSSVPNMIGVISADKLPDNQSAITVNNEIESSSVICVDKNEYQKNVNGVDTNETMDSNVDTLVATETMSSYTDTLVTTETEGSSVDPLDFVENNSMSNSACAPEHEDLSVVSAYDTMTAVDQRVTKNSAVNVDITNDSVSTNVNNVPIDGKNDLLDSNENLFSAKPVVISPVSETQSHMSDISNITNNSTTSSHQVSSFQQSLPSTDQNNEESAKIFSSTPARGQGTPQLVTKNIDIESSIKSDTSNASTLLDTSEYVNISITSNGPNITNEAFKVSSSKRDWSFLSNDKDSSVIEGKANTSFEFLDFSNITLIEPEELKRLVDLANQTMDKTGGSIHDQIIVALLHRNQPTDKVGLELKKGSHGKILVSGLSEDGLASVDGKVHVLDCLLSVNGKSIDDRTIQDIQQAVETPCITVVLVLSRGDNSKHMSLNISKDSEPVKTSTTPMTPTTPTTPSYSETSYTDYATGDPVEVVMTKGATGVGFCLEGGIGSPRGDMPIIIKRIFKGGPAEKCGQLQVRDQILRVNDMDFTAMRHYEAWNHLKFLPDGEVKLTIRRNTNLTSTPTE</sequence>
<feature type="compositionally biased region" description="Basic residues" evidence="1">
    <location>
        <begin position="62"/>
        <end position="71"/>
    </location>
</feature>
<feature type="compositionally biased region" description="Low complexity" evidence="1">
    <location>
        <begin position="2136"/>
        <end position="2152"/>
    </location>
</feature>
<feature type="domain" description="PDZ" evidence="2">
    <location>
        <begin position="1639"/>
        <end position="1705"/>
    </location>
</feature>
<feature type="compositionally biased region" description="Polar residues" evidence="1">
    <location>
        <begin position="2203"/>
        <end position="2232"/>
    </location>
</feature>
<evidence type="ECO:0000256" key="1">
    <source>
        <dbReference type="SAM" id="MobiDB-lite"/>
    </source>
</evidence>
<evidence type="ECO:0000313" key="4">
    <source>
        <dbReference type="Proteomes" id="UP001347796"/>
    </source>
</evidence>
<dbReference type="PANTHER" id="PTHR11324">
    <property type="entry name" value="IL16-RELATED"/>
    <property type="match status" value="1"/>
</dbReference>
<feature type="region of interest" description="Disordered" evidence="1">
    <location>
        <begin position="1"/>
        <end position="192"/>
    </location>
</feature>
<feature type="region of interest" description="Disordered" evidence="1">
    <location>
        <begin position="908"/>
        <end position="1018"/>
    </location>
</feature>
<feature type="compositionally biased region" description="Low complexity" evidence="1">
    <location>
        <begin position="75"/>
        <end position="85"/>
    </location>
</feature>
<feature type="compositionally biased region" description="Polar residues" evidence="1">
    <location>
        <begin position="44"/>
        <end position="57"/>
    </location>
</feature>
<feature type="region of interest" description="Disordered" evidence="1">
    <location>
        <begin position="1129"/>
        <end position="1151"/>
    </location>
</feature>
<feature type="region of interest" description="Disordered" evidence="1">
    <location>
        <begin position="2472"/>
        <end position="2583"/>
    </location>
</feature>
<feature type="region of interest" description="Disordered" evidence="1">
    <location>
        <begin position="499"/>
        <end position="519"/>
    </location>
</feature>
<feature type="region of interest" description="Disordered" evidence="1">
    <location>
        <begin position="1587"/>
        <end position="1607"/>
    </location>
</feature>
<feature type="compositionally biased region" description="Polar residues" evidence="1">
    <location>
        <begin position="2472"/>
        <end position="2490"/>
    </location>
</feature>
<comment type="caution">
    <text evidence="3">The sequence shown here is derived from an EMBL/GenBank/DDBJ whole genome shotgun (WGS) entry which is preliminary data.</text>
</comment>
<feature type="compositionally biased region" description="Basic and acidic residues" evidence="1">
    <location>
        <begin position="2115"/>
        <end position="2124"/>
    </location>
</feature>
<feature type="compositionally biased region" description="Basic and acidic residues" evidence="1">
    <location>
        <begin position="125"/>
        <end position="141"/>
    </location>
</feature>
<name>A0AAN8JRT9_PATCE</name>
<feature type="compositionally biased region" description="Basic and acidic residues" evidence="1">
    <location>
        <begin position="2051"/>
        <end position="2078"/>
    </location>
</feature>
<feature type="compositionally biased region" description="Low complexity" evidence="1">
    <location>
        <begin position="1876"/>
        <end position="1891"/>
    </location>
</feature>
<dbReference type="InterPro" id="IPR036034">
    <property type="entry name" value="PDZ_sf"/>
</dbReference>
<feature type="compositionally biased region" description="Acidic residues" evidence="1">
    <location>
        <begin position="2428"/>
        <end position="2437"/>
    </location>
</feature>
<keyword evidence="4" id="KW-1185">Reference proteome</keyword>
<feature type="domain" description="PDZ" evidence="2">
    <location>
        <begin position="3108"/>
        <end position="3179"/>
    </location>
</feature>
<feature type="compositionally biased region" description="Polar residues" evidence="1">
    <location>
        <begin position="2105"/>
        <end position="2114"/>
    </location>
</feature>
<feature type="compositionally biased region" description="Polar residues" evidence="1">
    <location>
        <begin position="2243"/>
        <end position="2266"/>
    </location>
</feature>
<dbReference type="SUPFAM" id="SSF50156">
    <property type="entry name" value="PDZ domain-like"/>
    <property type="match status" value="5"/>
</dbReference>
<feature type="compositionally biased region" description="Basic and acidic residues" evidence="1">
    <location>
        <begin position="1085"/>
        <end position="1095"/>
    </location>
</feature>
<dbReference type="PROSITE" id="PS50106">
    <property type="entry name" value="PDZ"/>
    <property type="match status" value="5"/>
</dbReference>
<feature type="region of interest" description="Disordered" evidence="1">
    <location>
        <begin position="1326"/>
        <end position="1348"/>
    </location>
</feature>
<dbReference type="InterPro" id="IPR001478">
    <property type="entry name" value="PDZ"/>
</dbReference>
<feature type="compositionally biased region" description="Polar residues" evidence="1">
    <location>
        <begin position="2829"/>
        <end position="2842"/>
    </location>
</feature>
<feature type="region of interest" description="Disordered" evidence="1">
    <location>
        <begin position="1052"/>
        <end position="1104"/>
    </location>
</feature>
<gene>
    <name evidence="3" type="ORF">SNE40_012532</name>
</gene>
<feature type="compositionally biased region" description="Polar residues" evidence="1">
    <location>
        <begin position="1052"/>
        <end position="1061"/>
    </location>
</feature>
<dbReference type="PANTHER" id="PTHR11324:SF16">
    <property type="entry name" value="PDZ DOMAIN-CONTAINING PROTEIN 2"/>
    <property type="match status" value="1"/>
</dbReference>
<feature type="compositionally biased region" description="Low complexity" evidence="1">
    <location>
        <begin position="1829"/>
        <end position="1839"/>
    </location>
</feature>
<feature type="domain" description="PDZ" evidence="2">
    <location>
        <begin position="255"/>
        <end position="347"/>
    </location>
</feature>
<feature type="compositionally biased region" description="Pro residues" evidence="1">
    <location>
        <begin position="2553"/>
        <end position="2581"/>
    </location>
</feature>
<feature type="region of interest" description="Disordered" evidence="1">
    <location>
        <begin position="1168"/>
        <end position="1195"/>
    </location>
</feature>
<feature type="region of interest" description="Disordered" evidence="1">
    <location>
        <begin position="2371"/>
        <end position="2441"/>
    </location>
</feature>
<feature type="compositionally biased region" description="Polar residues" evidence="1">
    <location>
        <begin position="1555"/>
        <end position="1570"/>
    </location>
</feature>
<feature type="region of interest" description="Disordered" evidence="1">
    <location>
        <begin position="1817"/>
        <end position="1935"/>
    </location>
</feature>
<dbReference type="Pfam" id="PF00595">
    <property type="entry name" value="PDZ"/>
    <property type="match status" value="4"/>
</dbReference>
<feature type="compositionally biased region" description="Basic and acidic residues" evidence="1">
    <location>
        <begin position="2377"/>
        <end position="2387"/>
    </location>
</feature>
<feature type="compositionally biased region" description="Basic and acidic residues" evidence="1">
    <location>
        <begin position="2394"/>
        <end position="2405"/>
    </location>
</feature>
<feature type="region of interest" description="Disordered" evidence="1">
    <location>
        <begin position="1236"/>
        <end position="1296"/>
    </location>
</feature>
<feature type="region of interest" description="Disordered" evidence="1">
    <location>
        <begin position="1555"/>
        <end position="1575"/>
    </location>
</feature>
<feature type="region of interest" description="Disordered" evidence="1">
    <location>
        <begin position="2817"/>
        <end position="2842"/>
    </location>
</feature>
<proteinExistence type="predicted"/>
<feature type="compositionally biased region" description="Polar residues" evidence="1">
    <location>
        <begin position="1249"/>
        <end position="1260"/>
    </location>
</feature>
<dbReference type="CDD" id="cd00136">
    <property type="entry name" value="PDZ_canonical"/>
    <property type="match status" value="3"/>
</dbReference>
<organism evidence="3 4">
    <name type="scientific">Patella caerulea</name>
    <name type="common">Rayed Mediterranean limpet</name>
    <dbReference type="NCBI Taxonomy" id="87958"/>
    <lineage>
        <taxon>Eukaryota</taxon>
        <taxon>Metazoa</taxon>
        <taxon>Spiralia</taxon>
        <taxon>Lophotrochozoa</taxon>
        <taxon>Mollusca</taxon>
        <taxon>Gastropoda</taxon>
        <taxon>Patellogastropoda</taxon>
        <taxon>Patelloidea</taxon>
        <taxon>Patellidae</taxon>
        <taxon>Patella</taxon>
    </lineage>
</organism>
<feature type="region of interest" description="Disordered" evidence="1">
    <location>
        <begin position="3065"/>
        <end position="3098"/>
    </location>
</feature>
<dbReference type="Gene3D" id="2.30.42.10">
    <property type="match status" value="5"/>
</dbReference>
<feature type="compositionally biased region" description="Low complexity" evidence="1">
    <location>
        <begin position="2032"/>
        <end position="2050"/>
    </location>
</feature>
<feature type="compositionally biased region" description="Basic and acidic residues" evidence="1">
    <location>
        <begin position="1892"/>
        <end position="1901"/>
    </location>
</feature>
<feature type="region of interest" description="Disordered" evidence="1">
    <location>
        <begin position="620"/>
        <end position="645"/>
    </location>
</feature>
<dbReference type="EMBL" id="JAZGQO010000008">
    <property type="protein sequence ID" value="KAK6180363.1"/>
    <property type="molecule type" value="Genomic_DNA"/>
</dbReference>
<feature type="compositionally biased region" description="Low complexity" evidence="1">
    <location>
        <begin position="3078"/>
        <end position="3098"/>
    </location>
</feature>
<feature type="compositionally biased region" description="Low complexity" evidence="1">
    <location>
        <begin position="2817"/>
        <end position="2828"/>
    </location>
</feature>
<feature type="domain" description="PDZ" evidence="2">
    <location>
        <begin position="2977"/>
        <end position="3060"/>
    </location>
</feature>
<feature type="compositionally biased region" description="Polar residues" evidence="1">
    <location>
        <begin position="1840"/>
        <end position="1849"/>
    </location>
</feature>
<feature type="compositionally biased region" description="Basic and acidic residues" evidence="1">
    <location>
        <begin position="1282"/>
        <end position="1292"/>
    </location>
</feature>
<feature type="compositionally biased region" description="Basic and acidic residues" evidence="1">
    <location>
        <begin position="1925"/>
        <end position="1935"/>
    </location>
</feature>
<feature type="compositionally biased region" description="Polar residues" evidence="1">
    <location>
        <begin position="1068"/>
        <end position="1079"/>
    </location>
</feature>
<feature type="compositionally biased region" description="Low complexity" evidence="1">
    <location>
        <begin position="1168"/>
        <end position="1186"/>
    </location>
</feature>
<feature type="compositionally biased region" description="Polar residues" evidence="1">
    <location>
        <begin position="631"/>
        <end position="644"/>
    </location>
</feature>
<feature type="compositionally biased region" description="Polar residues" evidence="1">
    <location>
        <begin position="940"/>
        <end position="952"/>
    </location>
</feature>